<proteinExistence type="predicted"/>
<dbReference type="OrthoDB" id="9815420at2"/>
<dbReference type="Proteomes" id="UP000309676">
    <property type="component" value="Unassembled WGS sequence"/>
</dbReference>
<dbReference type="AlphaFoldDB" id="A0A5R9GEF7"/>
<dbReference type="RefSeq" id="WP_138194786.1">
    <property type="nucleotide sequence ID" value="NZ_VCIW01000008.1"/>
</dbReference>
<evidence type="ECO:0000313" key="4">
    <source>
        <dbReference type="Proteomes" id="UP000309676"/>
    </source>
</evidence>
<gene>
    <name evidence="3" type="ORF">FE782_13900</name>
</gene>
<organism evidence="3 4">
    <name type="scientific">Paenibacillus antri</name>
    <dbReference type="NCBI Taxonomy" id="2582848"/>
    <lineage>
        <taxon>Bacteria</taxon>
        <taxon>Bacillati</taxon>
        <taxon>Bacillota</taxon>
        <taxon>Bacilli</taxon>
        <taxon>Bacillales</taxon>
        <taxon>Paenibacillaceae</taxon>
        <taxon>Paenibacillus</taxon>
    </lineage>
</organism>
<sequence length="503" mass="54094">MKIVLVEFHQESNSFNPLPSGIEFFERSGMYEGEAVRAFYGDKPCALAGMLRAIDESGATAIPGCSMFASSGGPVEHGVAEHFLEKSRSIVMANGPVDGVFVSLHGATQTTSEEDCSGYILEAIRGAAGPSAIIAVSTDLHANITDRMMEHADIICGYRTYPHQDHYETGYRAAKLGLACLTDGVKPRMVKAKVPMIVPASGYSTMSGPFAELIRYGEALERSGKLADFSIYQMQPWLDVGDGASAVLAIDRDPKRAESYALELGQRLFDLRKSFRPDLLSVDDVIERAERNRSGKPVVLVDAADSSNAGATGDSVAVVRRLLARGSTLRTAIAVNDSPAADRAFALGVGRTADFTVGGSRYPEMNPPLQVEAYVKSLHDGVFVQEGPAGRGTVQRIGPSAVLQVGNISILVCRQTAGNGDPGLFRAFGIEPTLQELVVVKACGSYKAAYSRMTELIYDADTPGAAAVDLRSLPFRRLPKETYPLSELDGYRVHEIVHARRGR</sequence>
<evidence type="ECO:0000259" key="1">
    <source>
        <dbReference type="Pfam" id="PF07171"/>
    </source>
</evidence>
<dbReference type="InterPro" id="IPR015995">
    <property type="entry name" value="MlrC_N"/>
</dbReference>
<evidence type="ECO:0000259" key="2">
    <source>
        <dbReference type="Pfam" id="PF07364"/>
    </source>
</evidence>
<name>A0A5R9GEF7_9BACL</name>
<protein>
    <submittedName>
        <fullName evidence="3">M81 family metallopeptidase</fullName>
    </submittedName>
</protein>
<dbReference type="EMBL" id="VCIW01000008">
    <property type="protein sequence ID" value="TLS51594.1"/>
    <property type="molecule type" value="Genomic_DNA"/>
</dbReference>
<comment type="caution">
    <text evidence="3">The sequence shown here is derived from an EMBL/GenBank/DDBJ whole genome shotgun (WGS) entry which is preliminary data.</text>
</comment>
<dbReference type="InterPro" id="IPR010799">
    <property type="entry name" value="MlrC_C"/>
</dbReference>
<dbReference type="Pfam" id="PF07171">
    <property type="entry name" value="MlrC_C"/>
    <property type="match status" value="1"/>
</dbReference>
<feature type="domain" description="Microcystin LR degradation protein MlrC N-terminal" evidence="2">
    <location>
        <begin position="2"/>
        <end position="289"/>
    </location>
</feature>
<accession>A0A5R9GEF7</accession>
<feature type="domain" description="Microcystin LR degradation protein MlrC C-terminal" evidence="1">
    <location>
        <begin position="300"/>
        <end position="477"/>
    </location>
</feature>
<dbReference type="Pfam" id="PF07364">
    <property type="entry name" value="DUF1485"/>
    <property type="match status" value="1"/>
</dbReference>
<evidence type="ECO:0000313" key="3">
    <source>
        <dbReference type="EMBL" id="TLS51594.1"/>
    </source>
</evidence>
<reference evidence="3 4" key="1">
    <citation type="submission" date="2019-05" db="EMBL/GenBank/DDBJ databases">
        <authorList>
            <person name="Narsing Rao M.P."/>
            <person name="Li W.J."/>
        </authorList>
    </citation>
    <scope>NUCLEOTIDE SEQUENCE [LARGE SCALE GENOMIC DNA]</scope>
    <source>
        <strain evidence="3 4">SYSU_K30003</strain>
    </source>
</reference>
<keyword evidence="4" id="KW-1185">Reference proteome</keyword>